<evidence type="ECO:0000256" key="6">
    <source>
        <dbReference type="ARBA" id="ARBA00023136"/>
    </source>
</evidence>
<keyword evidence="5 7" id="KW-1133">Transmembrane helix</keyword>
<evidence type="ECO:0000256" key="5">
    <source>
        <dbReference type="ARBA" id="ARBA00022989"/>
    </source>
</evidence>
<keyword evidence="6 7" id="KW-0472">Membrane</keyword>
<accession>A0A1L6MWF8</accession>
<dbReference type="PRINTS" id="PR00173">
    <property type="entry name" value="EDTRNSPORT"/>
</dbReference>
<dbReference type="InterPro" id="IPR001991">
    <property type="entry name" value="Na-dicarboxylate_symporter"/>
</dbReference>
<keyword evidence="9" id="KW-1185">Reference proteome</keyword>
<evidence type="ECO:0000256" key="4">
    <source>
        <dbReference type="ARBA" id="ARBA00022692"/>
    </source>
</evidence>
<dbReference type="KEGG" id="pabo:BCY86_03645"/>
<feature type="transmembrane region" description="Helical" evidence="7">
    <location>
        <begin position="238"/>
        <end position="264"/>
    </location>
</feature>
<evidence type="ECO:0000313" key="9">
    <source>
        <dbReference type="Proteomes" id="UP000185544"/>
    </source>
</evidence>
<dbReference type="GO" id="GO:0005886">
    <property type="term" value="C:plasma membrane"/>
    <property type="evidence" value="ECO:0007669"/>
    <property type="project" value="UniProtKB-SubCell"/>
</dbReference>
<feature type="transmembrane region" description="Helical" evidence="7">
    <location>
        <begin position="86"/>
        <end position="108"/>
    </location>
</feature>
<organism evidence="8 9">
    <name type="scientific">Pajaroellobacter abortibovis</name>
    <dbReference type="NCBI Taxonomy" id="1882918"/>
    <lineage>
        <taxon>Bacteria</taxon>
        <taxon>Pseudomonadati</taxon>
        <taxon>Myxococcota</taxon>
        <taxon>Polyangia</taxon>
        <taxon>Polyangiales</taxon>
        <taxon>Polyangiaceae</taxon>
    </lineage>
</organism>
<dbReference type="GO" id="GO:0015293">
    <property type="term" value="F:symporter activity"/>
    <property type="evidence" value="ECO:0007669"/>
    <property type="project" value="UniProtKB-KW"/>
</dbReference>
<proteinExistence type="predicted"/>
<dbReference type="Gene3D" id="1.10.3860.10">
    <property type="entry name" value="Sodium:dicarboxylate symporter"/>
    <property type="match status" value="1"/>
</dbReference>
<reference evidence="8 9" key="1">
    <citation type="submission" date="2016-08" db="EMBL/GenBank/DDBJ databases">
        <title>Identification and validation of antigenic proteins from Pajaroellobacter abortibovis using de-novo genome sequence assembly and reverse vaccinology.</title>
        <authorList>
            <person name="Welly B.T."/>
            <person name="Miller M.R."/>
            <person name="Stott J.L."/>
            <person name="Blanchard M.T."/>
            <person name="Islas-Trejo A.D."/>
            <person name="O'Rourke S.M."/>
            <person name="Young A.E."/>
            <person name="Medrano J.F."/>
            <person name="Van Eenennaam A.L."/>
        </authorList>
    </citation>
    <scope>NUCLEOTIDE SEQUENCE [LARGE SCALE GENOMIC DNA]</scope>
    <source>
        <strain evidence="8 9">BTF92-0548A/99-0131</strain>
    </source>
</reference>
<dbReference type="PANTHER" id="PTHR42865">
    <property type="entry name" value="PROTON/GLUTAMATE-ASPARTATE SYMPORTER"/>
    <property type="match status" value="1"/>
</dbReference>
<feature type="transmembrane region" description="Helical" evidence="7">
    <location>
        <begin position="12"/>
        <end position="29"/>
    </location>
</feature>
<dbReference type="RefSeq" id="WP_075276521.1">
    <property type="nucleotide sequence ID" value="NZ_CP016908.1"/>
</dbReference>
<keyword evidence="3" id="KW-1003">Cell membrane</keyword>
<evidence type="ECO:0008006" key="10">
    <source>
        <dbReference type="Google" id="ProtNLM"/>
    </source>
</evidence>
<dbReference type="Pfam" id="PF00375">
    <property type="entry name" value="SDF"/>
    <property type="match status" value="1"/>
</dbReference>
<dbReference type="AlphaFoldDB" id="A0A1L6MWF8"/>
<feature type="transmembrane region" description="Helical" evidence="7">
    <location>
        <begin position="153"/>
        <end position="171"/>
    </location>
</feature>
<gene>
    <name evidence="8" type="ORF">BCY86_03645</name>
</gene>
<dbReference type="PANTHER" id="PTHR42865:SF7">
    <property type="entry name" value="PROTON_GLUTAMATE-ASPARTATE SYMPORTER"/>
    <property type="match status" value="1"/>
</dbReference>
<evidence type="ECO:0000256" key="1">
    <source>
        <dbReference type="ARBA" id="ARBA00004651"/>
    </source>
</evidence>
<dbReference type="Proteomes" id="UP000185544">
    <property type="component" value="Chromosome"/>
</dbReference>
<dbReference type="SUPFAM" id="SSF118215">
    <property type="entry name" value="Proton glutamate symport protein"/>
    <property type="match status" value="1"/>
</dbReference>
<evidence type="ECO:0000256" key="7">
    <source>
        <dbReference type="SAM" id="Phobius"/>
    </source>
</evidence>
<feature type="transmembrane region" description="Helical" evidence="7">
    <location>
        <begin position="198"/>
        <end position="218"/>
    </location>
</feature>
<dbReference type="STRING" id="1882918.BCY86_03645"/>
<name>A0A1L6MWF8_9BACT</name>
<evidence type="ECO:0000256" key="2">
    <source>
        <dbReference type="ARBA" id="ARBA00022448"/>
    </source>
</evidence>
<keyword evidence="4 7" id="KW-0812">Transmembrane</keyword>
<comment type="subcellular location">
    <subcellularLocation>
        <location evidence="1">Cell membrane</location>
        <topology evidence="1">Multi-pass membrane protein</topology>
    </subcellularLocation>
</comment>
<sequence>MANSLSTRWYRSSGNLILIGLFLGIVLGGSFPKDSYPILFDCFFFCSKIFLSLIKGLIVPLLISTIIVGIAQTGDVKAVGRMGAKALLYFEIVTSIALVIGLVIGNLLKPGEGLPIDLNARVGMSASRPLSGWEIVMHAFPSNLVKHAADGDILPVVVFATLFGIALTKVGERGRPVLVFFRGVAQIMFKYTDIIMKLTPIGVFGAMASSVSSMAAGHLEDGVLIKGWSAVSQLLGCYALLVGSLYFSLAALVIIVFIPILFLIKVPVRSFFRVIREPALTAFSTASSETALPKLLEEIVRFGVPSRVAGFVIPTGYSFNLDGSTLYLVLATLTIAQAAHVNMTITQQIMIMLTFVLTSKGVAGIPRATLVIIAATCDSFHLPGEAGVAMLLAVDGVMDMARAATNVIGNALASVVVARWEGVLGVEQRPIDTEEMTPGIHL</sequence>
<dbReference type="InterPro" id="IPR036458">
    <property type="entry name" value="Na:dicarbo_symporter_sf"/>
</dbReference>
<evidence type="ECO:0000313" key="8">
    <source>
        <dbReference type="EMBL" id="APR99871.1"/>
    </source>
</evidence>
<feature type="transmembrane region" description="Helical" evidence="7">
    <location>
        <begin position="49"/>
        <end position="74"/>
    </location>
</feature>
<evidence type="ECO:0000256" key="3">
    <source>
        <dbReference type="ARBA" id="ARBA00022475"/>
    </source>
</evidence>
<keyword evidence="2" id="KW-0813">Transport</keyword>
<protein>
    <recommendedName>
        <fullName evidence="10">Sodium:dicarboxylate symporter</fullName>
    </recommendedName>
</protein>
<dbReference type="EMBL" id="CP016908">
    <property type="protein sequence ID" value="APR99871.1"/>
    <property type="molecule type" value="Genomic_DNA"/>
</dbReference>
<dbReference type="GO" id="GO:0006835">
    <property type="term" value="P:dicarboxylic acid transport"/>
    <property type="evidence" value="ECO:0007669"/>
    <property type="project" value="TreeGrafter"/>
</dbReference>